<proteinExistence type="predicted"/>
<protein>
    <submittedName>
        <fullName evidence="1">Uncharacterized protein</fullName>
    </submittedName>
</protein>
<reference evidence="1" key="1">
    <citation type="journal article" date="2021" name="New Phytol.">
        <title>Evolutionary innovations through gain and loss of genes in the ectomycorrhizal Boletales.</title>
        <authorList>
            <person name="Wu G."/>
            <person name="Miyauchi S."/>
            <person name="Morin E."/>
            <person name="Kuo A."/>
            <person name="Drula E."/>
            <person name="Varga T."/>
            <person name="Kohler A."/>
            <person name="Feng B."/>
            <person name="Cao Y."/>
            <person name="Lipzen A."/>
            <person name="Daum C."/>
            <person name="Hundley H."/>
            <person name="Pangilinan J."/>
            <person name="Johnson J."/>
            <person name="Barry K."/>
            <person name="LaButti K."/>
            <person name="Ng V."/>
            <person name="Ahrendt S."/>
            <person name="Min B."/>
            <person name="Choi I.G."/>
            <person name="Park H."/>
            <person name="Plett J.M."/>
            <person name="Magnuson J."/>
            <person name="Spatafora J.W."/>
            <person name="Nagy L.G."/>
            <person name="Henrissat B."/>
            <person name="Grigoriev I.V."/>
            <person name="Yang Z.L."/>
            <person name="Xu J."/>
            <person name="Martin F.M."/>
        </authorList>
    </citation>
    <scope>NUCLEOTIDE SEQUENCE</scope>
    <source>
        <strain evidence="1">ATCC 28755</strain>
    </source>
</reference>
<evidence type="ECO:0000313" key="2">
    <source>
        <dbReference type="Proteomes" id="UP000790377"/>
    </source>
</evidence>
<accession>A0ACB7ZRS1</accession>
<name>A0ACB7ZRS1_9AGAM</name>
<dbReference type="Proteomes" id="UP000790377">
    <property type="component" value="Unassembled WGS sequence"/>
</dbReference>
<gene>
    <name evidence="1" type="ORF">BJ138DRAFT_1167982</name>
</gene>
<keyword evidence="2" id="KW-1185">Reference proteome</keyword>
<comment type="caution">
    <text evidence="1">The sequence shown here is derived from an EMBL/GenBank/DDBJ whole genome shotgun (WGS) entry which is preliminary data.</text>
</comment>
<organism evidence="1 2">
    <name type="scientific">Hygrophoropsis aurantiaca</name>
    <dbReference type="NCBI Taxonomy" id="72124"/>
    <lineage>
        <taxon>Eukaryota</taxon>
        <taxon>Fungi</taxon>
        <taxon>Dikarya</taxon>
        <taxon>Basidiomycota</taxon>
        <taxon>Agaricomycotina</taxon>
        <taxon>Agaricomycetes</taxon>
        <taxon>Agaricomycetidae</taxon>
        <taxon>Boletales</taxon>
        <taxon>Coniophorineae</taxon>
        <taxon>Hygrophoropsidaceae</taxon>
        <taxon>Hygrophoropsis</taxon>
    </lineage>
</organism>
<dbReference type="EMBL" id="MU268903">
    <property type="protein sequence ID" value="KAH7903539.1"/>
    <property type="molecule type" value="Genomic_DNA"/>
</dbReference>
<sequence length="254" mass="27716">MHTGRPTKRSKASPAPPQTQLTKPIVFKPMMVPQTISPQCPPPSYFGNFDLYGMYLPFLSKVYLPDNAMQPNHASLYDAVLAHQAKRDVTARCYIGAPASSSSSTDPVANVGRFESLTVIDPMMERPFDMNLSAFTHKKNLTFTPTERSSFLAPEHIPAGAGIVAKTGLPGQCGIKSAKGVFKLKRVWTAPGEGATGPKELFEGFFSFSVSYDGMYRKAGHGTGAKYKFAFWGVRAMKDNTGKEIGLGVRKALW</sequence>
<evidence type="ECO:0000313" key="1">
    <source>
        <dbReference type="EMBL" id="KAH7903539.1"/>
    </source>
</evidence>